<dbReference type="Gramene" id="HORVU.MOREX.r2.2HG0109560.1">
    <property type="protein sequence ID" value="HORVU.MOREX.r2.2HG0109560.1"/>
    <property type="gene ID" value="HORVU.MOREX.r2.2HG0109560"/>
</dbReference>
<evidence type="ECO:0000256" key="6">
    <source>
        <dbReference type="ARBA" id="ARBA00023242"/>
    </source>
</evidence>
<comment type="similarity">
    <text evidence="2">Belongs to the YABBY family.</text>
</comment>
<dbReference type="Proteomes" id="UP000011116">
    <property type="component" value="Chromosome 2H"/>
</dbReference>
<feature type="compositionally biased region" description="Acidic residues" evidence="7">
    <location>
        <begin position="93"/>
        <end position="104"/>
    </location>
</feature>
<keyword evidence="5" id="KW-0862">Zinc</keyword>
<dbReference type="Pfam" id="PF24868">
    <property type="entry name" value="YABBY_N"/>
    <property type="match status" value="1"/>
</dbReference>
<reference evidence="11" key="1">
    <citation type="journal article" date="2012" name="Nature">
        <title>A physical, genetic and functional sequence assembly of the barley genome.</title>
        <authorList>
            <consortium name="The International Barley Genome Sequencing Consortium"/>
            <person name="Mayer K.F."/>
            <person name="Waugh R."/>
            <person name="Brown J.W."/>
            <person name="Schulman A."/>
            <person name="Langridge P."/>
            <person name="Platzer M."/>
            <person name="Fincher G.B."/>
            <person name="Muehlbauer G.J."/>
            <person name="Sato K."/>
            <person name="Close T.J."/>
            <person name="Wise R.P."/>
            <person name="Stein N."/>
        </authorList>
    </citation>
    <scope>NUCLEOTIDE SEQUENCE [LARGE SCALE GENOMIC DNA]</scope>
    <source>
        <strain evidence="11">cv. Morex</strain>
    </source>
</reference>
<dbReference type="GeneID" id="123425941"/>
<feature type="compositionally biased region" description="Pro residues" evidence="7">
    <location>
        <begin position="59"/>
        <end position="69"/>
    </location>
</feature>
<keyword evidence="11" id="KW-1185">Reference proteome</keyword>
<dbReference type="AlphaFoldDB" id="A0A8I6WIB7"/>
<evidence type="ECO:0000259" key="8">
    <source>
        <dbReference type="Pfam" id="PF04690"/>
    </source>
</evidence>
<comment type="subcellular location">
    <subcellularLocation>
        <location evidence="1">Nucleus</location>
    </subcellularLocation>
</comment>
<dbReference type="KEGG" id="hvg:123425941"/>
<dbReference type="GO" id="GO:0045165">
    <property type="term" value="P:cell fate commitment"/>
    <property type="evidence" value="ECO:0000318"/>
    <property type="project" value="GO_Central"/>
</dbReference>
<dbReference type="RefSeq" id="XP_044965641.1">
    <property type="nucleotide sequence ID" value="XM_045109706.1"/>
</dbReference>
<dbReference type="GO" id="GO:0048481">
    <property type="term" value="P:plant ovule development"/>
    <property type="evidence" value="ECO:0000318"/>
    <property type="project" value="GO_Central"/>
</dbReference>
<dbReference type="FunFam" id="1.10.30.10:FF:000076">
    <property type="entry name" value="Axial regulator YABBY 4"/>
    <property type="match status" value="1"/>
</dbReference>
<dbReference type="PANTHER" id="PTHR31675:SF8">
    <property type="entry name" value="AXIAL REGULATOR YABBY 4"/>
    <property type="match status" value="1"/>
</dbReference>
<evidence type="ECO:0000256" key="2">
    <source>
        <dbReference type="ARBA" id="ARBA00010325"/>
    </source>
</evidence>
<dbReference type="InterPro" id="IPR056776">
    <property type="entry name" value="YABBY_N"/>
</dbReference>
<keyword evidence="3" id="KW-0479">Metal-binding</keyword>
<name>A0A8I6WIB7_HORVV</name>
<proteinExistence type="inferred from homology"/>
<dbReference type="SUPFAM" id="SSF47095">
    <property type="entry name" value="HMG-box"/>
    <property type="match status" value="1"/>
</dbReference>
<evidence type="ECO:0000313" key="10">
    <source>
        <dbReference type="EnsemblPlants" id="HORVU.MOREX.r3.2HG0132870.1"/>
    </source>
</evidence>
<feature type="domain" description="YABBY N-terminal" evidence="9">
    <location>
        <begin position="14"/>
        <end position="59"/>
    </location>
</feature>
<dbReference type="Gene3D" id="1.10.30.10">
    <property type="entry name" value="High mobility group box domain"/>
    <property type="match status" value="1"/>
</dbReference>
<dbReference type="OrthoDB" id="667577at2759"/>
<dbReference type="SMR" id="A0A8I6WIB7"/>
<dbReference type="InterPro" id="IPR056775">
    <property type="entry name" value="YABBY_C"/>
</dbReference>
<evidence type="ECO:0000256" key="1">
    <source>
        <dbReference type="ARBA" id="ARBA00004123"/>
    </source>
</evidence>
<evidence type="ECO:0000256" key="3">
    <source>
        <dbReference type="ARBA" id="ARBA00022723"/>
    </source>
</evidence>
<dbReference type="GO" id="GO:0009944">
    <property type="term" value="P:polarity specification of adaxial/abaxial axis"/>
    <property type="evidence" value="ECO:0000318"/>
    <property type="project" value="GO_Central"/>
</dbReference>
<dbReference type="EnsemblPlants" id="HORVU.MOREX.r3.2HG0132870.1">
    <property type="protein sequence ID" value="HORVU.MOREX.r3.2HG0132870.1"/>
    <property type="gene ID" value="HORVU.MOREX.r3.2HG0132870"/>
</dbReference>
<evidence type="ECO:0000256" key="4">
    <source>
        <dbReference type="ARBA" id="ARBA00022771"/>
    </source>
</evidence>
<dbReference type="InterPro" id="IPR006780">
    <property type="entry name" value="YABBY"/>
</dbReference>
<dbReference type="GO" id="GO:0005634">
    <property type="term" value="C:nucleus"/>
    <property type="evidence" value="ECO:0000318"/>
    <property type="project" value="GO_Central"/>
</dbReference>
<organism evidence="10 11">
    <name type="scientific">Hordeum vulgare subsp. vulgare</name>
    <name type="common">Domesticated barley</name>
    <dbReference type="NCBI Taxonomy" id="112509"/>
    <lineage>
        <taxon>Eukaryota</taxon>
        <taxon>Viridiplantae</taxon>
        <taxon>Streptophyta</taxon>
        <taxon>Embryophyta</taxon>
        <taxon>Tracheophyta</taxon>
        <taxon>Spermatophyta</taxon>
        <taxon>Magnoliopsida</taxon>
        <taxon>Liliopsida</taxon>
        <taxon>Poales</taxon>
        <taxon>Poaceae</taxon>
        <taxon>BOP clade</taxon>
        <taxon>Pooideae</taxon>
        <taxon>Triticodae</taxon>
        <taxon>Triticeae</taxon>
        <taxon>Hordeinae</taxon>
        <taxon>Hordeum</taxon>
    </lineage>
</organism>
<evidence type="ECO:0000313" key="11">
    <source>
        <dbReference type="Proteomes" id="UP000011116"/>
    </source>
</evidence>
<accession>A0A8I6WIB7</accession>
<sequence>MSSAASPLALGGLHERLGYVQCRFCATILLVSVPCSGLLKMVAVQCGRCAGILSVSVASPPPPSPPPSVELPLQELGVDPPPREWSDESSAGDNDDDDDDGEGEVVEKSATAVNKPPVRKQRTPSAYNCFIKEEIKRIKAMEPDITHKEAFSTAAKNWAHLPRIQHKEGD</sequence>
<reference evidence="10" key="2">
    <citation type="submission" date="2020-10" db="EMBL/GenBank/DDBJ databases">
        <authorList>
            <person name="Scholz U."/>
            <person name="Mascher M."/>
            <person name="Fiebig A."/>
        </authorList>
    </citation>
    <scope>NUCLEOTIDE SEQUENCE [LARGE SCALE GENOMIC DNA]</scope>
    <source>
        <strain evidence="10">cv. Morex</strain>
    </source>
</reference>
<dbReference type="InterPro" id="IPR036910">
    <property type="entry name" value="HMG_box_dom_sf"/>
</dbReference>
<feature type="domain" description="YABBY protein C-terminal" evidence="8">
    <location>
        <begin position="106"/>
        <end position="167"/>
    </location>
</feature>
<keyword evidence="6" id="KW-0539">Nucleus</keyword>
<dbReference type="Pfam" id="PF04690">
    <property type="entry name" value="YABBY"/>
    <property type="match status" value="1"/>
</dbReference>
<gene>
    <name evidence="10" type="primary">LOC123425941</name>
</gene>
<dbReference type="PANTHER" id="PTHR31675">
    <property type="entry name" value="PROTEIN YABBY 6-RELATED"/>
    <property type="match status" value="1"/>
</dbReference>
<protein>
    <submittedName>
        <fullName evidence="10">Uncharacterized protein</fullName>
    </submittedName>
</protein>
<feature type="region of interest" description="Disordered" evidence="7">
    <location>
        <begin position="58"/>
        <end position="121"/>
    </location>
</feature>
<evidence type="ECO:0000256" key="5">
    <source>
        <dbReference type="ARBA" id="ARBA00022833"/>
    </source>
</evidence>
<dbReference type="GO" id="GO:0008270">
    <property type="term" value="F:zinc ion binding"/>
    <property type="evidence" value="ECO:0007669"/>
    <property type="project" value="UniProtKB-KW"/>
</dbReference>
<evidence type="ECO:0000256" key="7">
    <source>
        <dbReference type="SAM" id="MobiDB-lite"/>
    </source>
</evidence>
<evidence type="ECO:0000259" key="9">
    <source>
        <dbReference type="Pfam" id="PF24868"/>
    </source>
</evidence>
<reference evidence="10" key="3">
    <citation type="submission" date="2022-01" db="UniProtKB">
        <authorList>
            <consortium name="EnsemblPlants"/>
        </authorList>
    </citation>
    <scope>IDENTIFICATION</scope>
    <source>
        <strain evidence="10">subsp. vulgare</strain>
    </source>
</reference>
<dbReference type="Gramene" id="HORVU.MOREX.r3.2HG0132870.1">
    <property type="protein sequence ID" value="HORVU.MOREX.r3.2HG0132870.1"/>
    <property type="gene ID" value="HORVU.MOREX.r3.2HG0132870"/>
</dbReference>
<keyword evidence="4" id="KW-0863">Zinc-finger</keyword>